<sequence>MQKKDMELFVQVNNVYNHLRINMTIGISLINHIG</sequence>
<dbReference type="EMBL" id="UINC01182171">
    <property type="protein sequence ID" value="SVD92224.1"/>
    <property type="molecule type" value="Genomic_DNA"/>
</dbReference>
<dbReference type="AlphaFoldDB" id="A0A382Z9P5"/>
<proteinExistence type="predicted"/>
<protein>
    <submittedName>
        <fullName evidence="1">Uncharacterized protein</fullName>
    </submittedName>
</protein>
<organism evidence="1">
    <name type="scientific">marine metagenome</name>
    <dbReference type="NCBI Taxonomy" id="408172"/>
    <lineage>
        <taxon>unclassified sequences</taxon>
        <taxon>metagenomes</taxon>
        <taxon>ecological metagenomes</taxon>
    </lineage>
</organism>
<gene>
    <name evidence="1" type="ORF">METZ01_LOCUS445078</name>
</gene>
<name>A0A382Z9P5_9ZZZZ</name>
<evidence type="ECO:0000313" key="1">
    <source>
        <dbReference type="EMBL" id="SVD92224.1"/>
    </source>
</evidence>
<reference evidence="1" key="1">
    <citation type="submission" date="2018-05" db="EMBL/GenBank/DDBJ databases">
        <authorList>
            <person name="Lanie J.A."/>
            <person name="Ng W.-L."/>
            <person name="Kazmierczak K.M."/>
            <person name="Andrzejewski T.M."/>
            <person name="Davidsen T.M."/>
            <person name="Wayne K.J."/>
            <person name="Tettelin H."/>
            <person name="Glass J.I."/>
            <person name="Rusch D."/>
            <person name="Podicherti R."/>
            <person name="Tsui H.-C.T."/>
            <person name="Winkler M.E."/>
        </authorList>
    </citation>
    <scope>NUCLEOTIDE SEQUENCE</scope>
</reference>
<accession>A0A382Z9P5</accession>